<dbReference type="RefSeq" id="WP_273595579.1">
    <property type="nucleotide sequence ID" value="NZ_JAQQXS010000003.1"/>
</dbReference>
<sequence>MPNFDEHPHPRWPALRGSLFALLAALLFGVSTPLVQRWGQGVGPLGTAALLYAGASGVGLLLRRPLAAEARVQQGDWGRLLLMAGFGAGLAPVALVWGLQHTSGTSASLMLTLEAVFTAVLARLFCHEALEKRVVLALGLLTLGGMVLAWDSVATGSAQAWGLLAVLVATAAWGLDNTLSGALAGRDPGHVVMLKGGLGAAVTGSLALLFNESLPTLGGAAGLLLIGATAYGLSLRFYLLAQRAIGAARTGSVFAFAPFVGAALAYAMGERSGAAYLVGAAALMGPGVLLHLAESHDHAHLHAALAHEHAHRHDDGHHDDHEHGHARPVQGEHSHWHLHAPKQHRHAHVPDAHHVHPH</sequence>
<evidence type="ECO:0000313" key="9">
    <source>
        <dbReference type="EMBL" id="MDC8784465.1"/>
    </source>
</evidence>
<comment type="subcellular location">
    <subcellularLocation>
        <location evidence="1">Cell membrane</location>
        <topology evidence="1">Multi-pass membrane protein</topology>
    </subcellularLocation>
</comment>
<feature type="transmembrane region" description="Helical" evidence="7">
    <location>
        <begin position="12"/>
        <end position="30"/>
    </location>
</feature>
<evidence type="ECO:0000256" key="4">
    <source>
        <dbReference type="ARBA" id="ARBA00022989"/>
    </source>
</evidence>
<dbReference type="SUPFAM" id="SSF103481">
    <property type="entry name" value="Multidrug resistance efflux transporter EmrE"/>
    <property type="match status" value="1"/>
</dbReference>
<keyword evidence="10" id="KW-1185">Reference proteome</keyword>
<feature type="transmembrane region" description="Helical" evidence="7">
    <location>
        <begin position="274"/>
        <end position="293"/>
    </location>
</feature>
<feature type="compositionally biased region" description="Basic and acidic residues" evidence="6">
    <location>
        <begin position="306"/>
        <end position="335"/>
    </location>
</feature>
<dbReference type="Pfam" id="PF00892">
    <property type="entry name" value="EamA"/>
    <property type="match status" value="1"/>
</dbReference>
<comment type="caution">
    <text evidence="9">The sequence shown here is derived from an EMBL/GenBank/DDBJ whole genome shotgun (WGS) entry which is preliminary data.</text>
</comment>
<feature type="domain" description="EamA" evidence="8">
    <location>
        <begin position="16"/>
        <end position="148"/>
    </location>
</feature>
<evidence type="ECO:0000256" key="2">
    <source>
        <dbReference type="ARBA" id="ARBA00022475"/>
    </source>
</evidence>
<feature type="compositionally biased region" description="Basic residues" evidence="6">
    <location>
        <begin position="336"/>
        <end position="347"/>
    </location>
</feature>
<feature type="transmembrane region" description="Helical" evidence="7">
    <location>
        <begin position="81"/>
        <end position="99"/>
    </location>
</feature>
<reference evidence="9 10" key="1">
    <citation type="submission" date="2022-10" db="EMBL/GenBank/DDBJ databases">
        <title>paucibacter sp. hw8 Genome sequencing.</title>
        <authorList>
            <person name="Park S."/>
        </authorList>
    </citation>
    <scope>NUCLEOTIDE SEQUENCE [LARGE SCALE GENOMIC DNA]</scope>
    <source>
        <strain evidence="10">hw8</strain>
    </source>
</reference>
<keyword evidence="4 7" id="KW-1133">Transmembrane helix</keyword>
<evidence type="ECO:0000259" key="8">
    <source>
        <dbReference type="Pfam" id="PF00892"/>
    </source>
</evidence>
<evidence type="ECO:0000256" key="3">
    <source>
        <dbReference type="ARBA" id="ARBA00022692"/>
    </source>
</evidence>
<gene>
    <name evidence="9" type="ORF">PRZ01_04590</name>
</gene>
<evidence type="ECO:0000256" key="1">
    <source>
        <dbReference type="ARBA" id="ARBA00004651"/>
    </source>
</evidence>
<accession>A0ABT5KPT1</accession>
<dbReference type="PANTHER" id="PTHR42920">
    <property type="entry name" value="OS03G0707200 PROTEIN-RELATED"/>
    <property type="match status" value="1"/>
</dbReference>
<feature type="transmembrane region" description="Helical" evidence="7">
    <location>
        <begin position="105"/>
        <end position="122"/>
    </location>
</feature>
<proteinExistence type="predicted"/>
<keyword evidence="5 7" id="KW-0472">Membrane</keyword>
<dbReference type="EMBL" id="JAQQXS010000003">
    <property type="protein sequence ID" value="MDC8784465.1"/>
    <property type="molecule type" value="Genomic_DNA"/>
</dbReference>
<protein>
    <submittedName>
        <fullName evidence="9">DMT family transporter</fullName>
    </submittedName>
</protein>
<evidence type="ECO:0000313" key="10">
    <source>
        <dbReference type="Proteomes" id="UP001219862"/>
    </source>
</evidence>
<evidence type="ECO:0000256" key="5">
    <source>
        <dbReference type="ARBA" id="ARBA00023136"/>
    </source>
</evidence>
<feature type="transmembrane region" description="Helical" evidence="7">
    <location>
        <begin position="159"/>
        <end position="179"/>
    </location>
</feature>
<organism evidence="9 10">
    <name type="scientific">Roseateles koreensis</name>
    <dbReference type="NCBI Taxonomy" id="2987526"/>
    <lineage>
        <taxon>Bacteria</taxon>
        <taxon>Pseudomonadati</taxon>
        <taxon>Pseudomonadota</taxon>
        <taxon>Betaproteobacteria</taxon>
        <taxon>Burkholderiales</taxon>
        <taxon>Sphaerotilaceae</taxon>
        <taxon>Roseateles</taxon>
    </lineage>
</organism>
<dbReference type="Proteomes" id="UP001219862">
    <property type="component" value="Unassembled WGS sequence"/>
</dbReference>
<feature type="compositionally biased region" description="Basic and acidic residues" evidence="6">
    <location>
        <begin position="348"/>
        <end position="358"/>
    </location>
</feature>
<evidence type="ECO:0000256" key="6">
    <source>
        <dbReference type="SAM" id="MobiDB-lite"/>
    </source>
</evidence>
<evidence type="ECO:0000256" key="7">
    <source>
        <dbReference type="SAM" id="Phobius"/>
    </source>
</evidence>
<dbReference type="InterPro" id="IPR051258">
    <property type="entry name" value="Diverse_Substrate_Transporter"/>
</dbReference>
<keyword evidence="2" id="KW-1003">Cell membrane</keyword>
<feature type="region of interest" description="Disordered" evidence="6">
    <location>
        <begin position="306"/>
        <end position="358"/>
    </location>
</feature>
<keyword evidence="3 7" id="KW-0812">Transmembrane</keyword>
<feature type="transmembrane region" description="Helical" evidence="7">
    <location>
        <begin position="251"/>
        <end position="268"/>
    </location>
</feature>
<name>A0ABT5KPT1_9BURK</name>
<feature type="transmembrane region" description="Helical" evidence="7">
    <location>
        <begin position="134"/>
        <end position="153"/>
    </location>
</feature>
<feature type="transmembrane region" description="Helical" evidence="7">
    <location>
        <begin position="216"/>
        <end position="239"/>
    </location>
</feature>
<dbReference type="InterPro" id="IPR037185">
    <property type="entry name" value="EmrE-like"/>
</dbReference>
<feature type="transmembrane region" description="Helical" evidence="7">
    <location>
        <begin position="191"/>
        <end position="210"/>
    </location>
</feature>
<feature type="transmembrane region" description="Helical" evidence="7">
    <location>
        <begin position="42"/>
        <end position="61"/>
    </location>
</feature>
<dbReference type="InterPro" id="IPR000620">
    <property type="entry name" value="EamA_dom"/>
</dbReference>
<dbReference type="PANTHER" id="PTHR42920:SF11">
    <property type="entry name" value="INNER MEMBRANE PROTEIN YTFF"/>
    <property type="match status" value="1"/>
</dbReference>